<dbReference type="eggNOG" id="COG2140">
    <property type="taxonomic scope" value="Bacteria"/>
</dbReference>
<organism evidence="2 3">
    <name type="scientific">Asticcacaulis biprosthecium C19</name>
    <dbReference type="NCBI Taxonomy" id="715226"/>
    <lineage>
        <taxon>Bacteria</taxon>
        <taxon>Pseudomonadati</taxon>
        <taxon>Pseudomonadota</taxon>
        <taxon>Alphaproteobacteria</taxon>
        <taxon>Caulobacterales</taxon>
        <taxon>Caulobacteraceae</taxon>
        <taxon>Asticcacaulis</taxon>
    </lineage>
</organism>
<evidence type="ECO:0000313" key="3">
    <source>
        <dbReference type="Proteomes" id="UP000006512"/>
    </source>
</evidence>
<dbReference type="HOGENOM" id="CLU_2696559_0_0_5"/>
<name>F4QRD0_9CAUL</name>
<dbReference type="AlphaFoldDB" id="F4QRD0"/>
<dbReference type="SUPFAM" id="SSF51182">
    <property type="entry name" value="RmlC-like cupins"/>
    <property type="match status" value="1"/>
</dbReference>
<dbReference type="Proteomes" id="UP000006512">
    <property type="component" value="Unassembled WGS sequence"/>
</dbReference>
<protein>
    <submittedName>
        <fullName evidence="2">Cupin domain protein</fullName>
    </submittedName>
</protein>
<reference evidence="3" key="1">
    <citation type="submission" date="2011-03" db="EMBL/GenBank/DDBJ databases">
        <title>Draft genome sequence of Brevundimonas diminuta.</title>
        <authorList>
            <person name="Brown P.J.B."/>
            <person name="Buechlein A."/>
            <person name="Hemmerich C."/>
            <person name="Brun Y.V."/>
        </authorList>
    </citation>
    <scope>NUCLEOTIDE SEQUENCE [LARGE SCALE GENOMIC DNA]</scope>
    <source>
        <strain evidence="3">C19</strain>
    </source>
</reference>
<proteinExistence type="predicted"/>
<dbReference type="InterPro" id="IPR014710">
    <property type="entry name" value="RmlC-like_jellyroll"/>
</dbReference>
<dbReference type="Gene3D" id="2.60.120.10">
    <property type="entry name" value="Jelly Rolls"/>
    <property type="match status" value="1"/>
</dbReference>
<dbReference type="Pfam" id="PF07883">
    <property type="entry name" value="Cupin_2"/>
    <property type="match status" value="1"/>
</dbReference>
<dbReference type="InterPro" id="IPR011051">
    <property type="entry name" value="RmlC_Cupin_sf"/>
</dbReference>
<evidence type="ECO:0000313" key="2">
    <source>
        <dbReference type="EMBL" id="EGF90767.1"/>
    </source>
</evidence>
<gene>
    <name evidence="2" type="ORF">ABI_38000</name>
</gene>
<dbReference type="EMBL" id="GL883079">
    <property type="protein sequence ID" value="EGF90767.1"/>
    <property type="molecule type" value="Genomic_DNA"/>
</dbReference>
<accession>F4QRD0</accession>
<keyword evidence="3" id="KW-1185">Reference proteome</keyword>
<dbReference type="STRING" id="715226.ABI_38000"/>
<feature type="domain" description="Cupin type-2" evidence="1">
    <location>
        <begin position="2"/>
        <end position="58"/>
    </location>
</feature>
<dbReference type="InterPro" id="IPR013096">
    <property type="entry name" value="Cupin_2"/>
</dbReference>
<evidence type="ECO:0000259" key="1">
    <source>
        <dbReference type="Pfam" id="PF07883"/>
    </source>
</evidence>
<sequence length="73" mass="7971">MHPNGDELILVLSGRLDLILETASTCRTETVQTGQFIVVPKGVWHTADVPEPGRALFITAGEGTQHRERSPGY</sequence>